<proteinExistence type="predicted"/>
<organism evidence="1 2">
    <name type="scientific">Arctium lappa</name>
    <name type="common">Greater burdock</name>
    <name type="synonym">Lappa major</name>
    <dbReference type="NCBI Taxonomy" id="4217"/>
    <lineage>
        <taxon>Eukaryota</taxon>
        <taxon>Viridiplantae</taxon>
        <taxon>Streptophyta</taxon>
        <taxon>Embryophyta</taxon>
        <taxon>Tracheophyta</taxon>
        <taxon>Spermatophyta</taxon>
        <taxon>Magnoliopsida</taxon>
        <taxon>eudicotyledons</taxon>
        <taxon>Gunneridae</taxon>
        <taxon>Pentapetalae</taxon>
        <taxon>asterids</taxon>
        <taxon>campanulids</taxon>
        <taxon>Asterales</taxon>
        <taxon>Asteraceae</taxon>
        <taxon>Carduoideae</taxon>
        <taxon>Cardueae</taxon>
        <taxon>Arctiinae</taxon>
        <taxon>Arctium</taxon>
    </lineage>
</organism>
<name>A0ACB9FIM8_ARCLA</name>
<keyword evidence="2" id="KW-1185">Reference proteome</keyword>
<gene>
    <name evidence="1" type="ORF">L6452_02275</name>
</gene>
<accession>A0ACB9FIM8</accession>
<protein>
    <submittedName>
        <fullName evidence="1">Uncharacterized protein</fullName>
    </submittedName>
</protein>
<evidence type="ECO:0000313" key="2">
    <source>
        <dbReference type="Proteomes" id="UP001055879"/>
    </source>
</evidence>
<reference evidence="1 2" key="2">
    <citation type="journal article" date="2022" name="Mol. Ecol. Resour.">
        <title>The genomes of chicory, endive, great burdock and yacon provide insights into Asteraceae paleo-polyploidization history and plant inulin production.</title>
        <authorList>
            <person name="Fan W."/>
            <person name="Wang S."/>
            <person name="Wang H."/>
            <person name="Wang A."/>
            <person name="Jiang F."/>
            <person name="Liu H."/>
            <person name="Zhao H."/>
            <person name="Xu D."/>
            <person name="Zhang Y."/>
        </authorList>
    </citation>
    <scope>NUCLEOTIDE SEQUENCE [LARGE SCALE GENOMIC DNA]</scope>
    <source>
        <strain evidence="2">cv. Niubang</strain>
    </source>
</reference>
<reference evidence="2" key="1">
    <citation type="journal article" date="2022" name="Mol. Ecol. Resour.">
        <title>The genomes of chicory, endive, great burdock and yacon provide insights into Asteraceae palaeo-polyploidization history and plant inulin production.</title>
        <authorList>
            <person name="Fan W."/>
            <person name="Wang S."/>
            <person name="Wang H."/>
            <person name="Wang A."/>
            <person name="Jiang F."/>
            <person name="Liu H."/>
            <person name="Zhao H."/>
            <person name="Xu D."/>
            <person name="Zhang Y."/>
        </authorList>
    </citation>
    <scope>NUCLEOTIDE SEQUENCE [LARGE SCALE GENOMIC DNA]</scope>
    <source>
        <strain evidence="2">cv. Niubang</strain>
    </source>
</reference>
<evidence type="ECO:0000313" key="1">
    <source>
        <dbReference type="EMBL" id="KAI3771119.1"/>
    </source>
</evidence>
<comment type="caution">
    <text evidence="1">The sequence shown here is derived from an EMBL/GenBank/DDBJ whole genome shotgun (WGS) entry which is preliminary data.</text>
</comment>
<dbReference type="Proteomes" id="UP001055879">
    <property type="component" value="Linkage Group LG01"/>
</dbReference>
<sequence>MERFRFHLRIFNRFNHRCRNTYSFPESSPSTDHTWIRVSNTSQPLKIEQFPDYDFDPSHEHHAFELIDLLKRQGIDFQKNHDHGIDSVKFSKLMISSGLKAICKEQENLKGDTEGSGTSPKCTEWKRDKSGQL</sequence>
<dbReference type="EMBL" id="CM042047">
    <property type="protein sequence ID" value="KAI3771119.1"/>
    <property type="molecule type" value="Genomic_DNA"/>
</dbReference>